<feature type="region of interest" description="Disordered" evidence="9">
    <location>
        <begin position="373"/>
        <end position="398"/>
    </location>
</feature>
<dbReference type="PANTHER" id="PTHR22883:SF203">
    <property type="entry name" value="PALMITOYLTRANSFERASE"/>
    <property type="match status" value="1"/>
</dbReference>
<dbReference type="EC" id="2.3.1.225" evidence="8"/>
<feature type="transmembrane region" description="Helical" evidence="8">
    <location>
        <begin position="12"/>
        <end position="38"/>
    </location>
</feature>
<keyword evidence="3 8" id="KW-0808">Transferase</keyword>
<dbReference type="PROSITE" id="PS50216">
    <property type="entry name" value="DHHC"/>
    <property type="match status" value="1"/>
</dbReference>
<reference evidence="11 12" key="1">
    <citation type="submission" date="2024-03" db="EMBL/GenBank/DDBJ databases">
        <authorList>
            <consortium name="ELIXIR-Norway"/>
            <consortium name="Elixir Norway"/>
        </authorList>
    </citation>
    <scope>NUCLEOTIDE SEQUENCE [LARGE SCALE GENOMIC DNA]</scope>
</reference>
<proteinExistence type="inferred from homology"/>
<feature type="region of interest" description="Disordered" evidence="9">
    <location>
        <begin position="586"/>
        <end position="706"/>
    </location>
</feature>
<feature type="transmembrane region" description="Helical" evidence="8">
    <location>
        <begin position="219"/>
        <end position="245"/>
    </location>
</feature>
<gene>
    <name evidence="11" type="ORF">CSSPJE1EN2_LOCUS13659</name>
</gene>
<feature type="transmembrane region" description="Helical" evidence="8">
    <location>
        <begin position="266"/>
        <end position="287"/>
    </location>
</feature>
<dbReference type="EMBL" id="OZ023703">
    <property type="protein sequence ID" value="CAK9870991.1"/>
    <property type="molecule type" value="Genomic_DNA"/>
</dbReference>
<evidence type="ECO:0000256" key="2">
    <source>
        <dbReference type="ARBA" id="ARBA00008574"/>
    </source>
</evidence>
<keyword evidence="6 8" id="KW-0472">Membrane</keyword>
<evidence type="ECO:0000256" key="7">
    <source>
        <dbReference type="ARBA" id="ARBA00023315"/>
    </source>
</evidence>
<feature type="domain" description="Palmitoyltransferase DHHC" evidence="10">
    <location>
        <begin position="177"/>
        <end position="310"/>
    </location>
</feature>
<protein>
    <recommendedName>
        <fullName evidence="8">S-acyltransferase</fullName>
        <ecNumber evidence="8">2.3.1.225</ecNumber>
    </recommendedName>
    <alternativeName>
        <fullName evidence="8">Palmitoyltransferase</fullName>
    </alternativeName>
</protein>
<keyword evidence="7 8" id="KW-0012">Acyltransferase</keyword>
<dbReference type="PANTHER" id="PTHR22883">
    <property type="entry name" value="ZINC FINGER DHHC DOMAIN CONTAINING PROTEIN"/>
    <property type="match status" value="1"/>
</dbReference>
<evidence type="ECO:0000256" key="1">
    <source>
        <dbReference type="ARBA" id="ARBA00004141"/>
    </source>
</evidence>
<feature type="compositionally biased region" description="Low complexity" evidence="9">
    <location>
        <begin position="328"/>
        <end position="341"/>
    </location>
</feature>
<feature type="region of interest" description="Disordered" evidence="9">
    <location>
        <begin position="322"/>
        <end position="341"/>
    </location>
</feature>
<comment type="similarity">
    <text evidence="2 8">Belongs to the DHHC palmitoyltransferase family.</text>
</comment>
<dbReference type="Pfam" id="PF01529">
    <property type="entry name" value="DHHC"/>
    <property type="match status" value="1"/>
</dbReference>
<feature type="transmembrane region" description="Helical" evidence="8">
    <location>
        <begin position="133"/>
        <end position="157"/>
    </location>
</feature>
<feature type="transmembrane region" description="Helical" evidence="8">
    <location>
        <begin position="44"/>
        <end position="62"/>
    </location>
</feature>
<comment type="catalytic activity">
    <reaction evidence="8">
        <text>L-cysteinyl-[protein] + hexadecanoyl-CoA = S-hexadecanoyl-L-cysteinyl-[protein] + CoA</text>
        <dbReference type="Rhea" id="RHEA:36683"/>
        <dbReference type="Rhea" id="RHEA-COMP:10131"/>
        <dbReference type="Rhea" id="RHEA-COMP:11032"/>
        <dbReference type="ChEBI" id="CHEBI:29950"/>
        <dbReference type="ChEBI" id="CHEBI:57287"/>
        <dbReference type="ChEBI" id="CHEBI:57379"/>
        <dbReference type="ChEBI" id="CHEBI:74151"/>
        <dbReference type="EC" id="2.3.1.225"/>
    </reaction>
</comment>
<evidence type="ECO:0000259" key="10">
    <source>
        <dbReference type="Pfam" id="PF01529"/>
    </source>
</evidence>
<feature type="compositionally biased region" description="Polar residues" evidence="9">
    <location>
        <begin position="541"/>
        <end position="553"/>
    </location>
</feature>
<name>A0ABP1B733_9BRYO</name>
<evidence type="ECO:0000313" key="12">
    <source>
        <dbReference type="Proteomes" id="UP001497522"/>
    </source>
</evidence>
<evidence type="ECO:0000256" key="8">
    <source>
        <dbReference type="RuleBase" id="RU079119"/>
    </source>
</evidence>
<organism evidence="11 12">
    <name type="scientific">Sphagnum jensenii</name>
    <dbReference type="NCBI Taxonomy" id="128206"/>
    <lineage>
        <taxon>Eukaryota</taxon>
        <taxon>Viridiplantae</taxon>
        <taxon>Streptophyta</taxon>
        <taxon>Embryophyta</taxon>
        <taxon>Bryophyta</taxon>
        <taxon>Sphagnophytina</taxon>
        <taxon>Sphagnopsida</taxon>
        <taxon>Sphagnales</taxon>
        <taxon>Sphagnaceae</taxon>
        <taxon>Sphagnum</taxon>
    </lineage>
</organism>
<evidence type="ECO:0000256" key="9">
    <source>
        <dbReference type="SAM" id="MobiDB-lite"/>
    </source>
</evidence>
<evidence type="ECO:0000256" key="3">
    <source>
        <dbReference type="ARBA" id="ARBA00022679"/>
    </source>
</evidence>
<sequence length="706" mass="75433">MVRRHGWQLPAHMFQVVAITIFFLLVIAFYIFMAPFLWTRGLDAAAYAIYTPLAFTVFVLYIRCSAIDPADPGVFGNQPLSKHDEKSSFSQASAAMTPAVTGAPLSPALSSPRSVLQSEKDDRRASYAEQGRVGWNAAPSLCSFAGFCGLCCGWMVIEDKCFNEGRLQQPVPEEDVLFCTLCNAEVRKFSKHCRSCDKCVDGFDHHCRWLNNCVGKKNYTTFVVLMATSLALLAVEFLVGAAVFVRCFVDKRATEEQIISKLGNGFSTAPFATVVAICTIVALLASVPLGELFFFHLLLIKKGITTYEYVVAMRAQNESPMFGDGEQSMASSHSSSAATGMSGSSSVGLQYRGGWCTPPRIFVEHQDEILPHLAPGRVPSTKDPDAMGAGRPPKRSSGTVRISAWRLAKLNADEAARAAAKARENSSVLKPLGTRDVGGIPETDYSSSSNISSRSSLSIDYGLKTGLRRGREDVPSALPSLQSGLAPIRTGRVSALPTDLADAGMENKNSVSSNSASSTVADSIAMSPHPTERKDGPSEMPDTSATPSVAETSLNPSIAESIVAEASGKPIPSASSSIITESGLKSMSNAGDMASSELSPGKVSAPQSPAMTRSRSPLLPSGRSQTTSHAGTSIFYDGPILPVRDTASSRRHSSQILPPKPPLDPRSSGVHKQPGPENRSSSRGSALPVFTPSNFEDILQHQKEKT</sequence>
<evidence type="ECO:0000256" key="6">
    <source>
        <dbReference type="ARBA" id="ARBA00023136"/>
    </source>
</evidence>
<dbReference type="InterPro" id="IPR001594">
    <property type="entry name" value="Palmitoyltrfase_DHHC"/>
</dbReference>
<comment type="subcellular location">
    <subcellularLocation>
        <location evidence="1">Membrane</location>
        <topology evidence="1">Multi-pass membrane protein</topology>
    </subcellularLocation>
</comment>
<feature type="compositionally biased region" description="Low complexity" evidence="9">
    <location>
        <begin position="509"/>
        <end position="523"/>
    </location>
</feature>
<accession>A0ABP1B733</accession>
<evidence type="ECO:0000256" key="4">
    <source>
        <dbReference type="ARBA" id="ARBA00022692"/>
    </source>
</evidence>
<dbReference type="Proteomes" id="UP001497522">
    <property type="component" value="Chromosome 2"/>
</dbReference>
<keyword evidence="5 8" id="KW-1133">Transmembrane helix</keyword>
<comment type="domain">
    <text evidence="8">The DHHC domain is required for palmitoyltransferase activity.</text>
</comment>
<feature type="region of interest" description="Disordered" evidence="9">
    <location>
        <begin position="420"/>
        <end position="454"/>
    </location>
</feature>
<evidence type="ECO:0000313" key="11">
    <source>
        <dbReference type="EMBL" id="CAK9870991.1"/>
    </source>
</evidence>
<dbReference type="InterPro" id="IPR039859">
    <property type="entry name" value="PFA4/ZDH16/20/ERF2-like"/>
</dbReference>
<keyword evidence="4 8" id="KW-0812">Transmembrane</keyword>
<evidence type="ECO:0000256" key="5">
    <source>
        <dbReference type="ARBA" id="ARBA00022989"/>
    </source>
</evidence>
<keyword evidence="12" id="KW-1185">Reference proteome</keyword>
<feature type="compositionally biased region" description="Low complexity" evidence="9">
    <location>
        <begin position="613"/>
        <end position="624"/>
    </location>
</feature>
<feature type="region of interest" description="Disordered" evidence="9">
    <location>
        <begin position="504"/>
        <end position="553"/>
    </location>
</feature>